<dbReference type="EMBL" id="JAIWYP010000004">
    <property type="protein sequence ID" value="KAH3841556.1"/>
    <property type="molecule type" value="Genomic_DNA"/>
</dbReference>
<name>A0A9D4KM32_DREPO</name>
<accession>A0A9D4KM32</accession>
<evidence type="ECO:0000313" key="2">
    <source>
        <dbReference type="Proteomes" id="UP000828390"/>
    </source>
</evidence>
<sequence length="131" mass="14848">MRNDDTDILRQSDLILGIDIQSFTLPIQLEHGLSPTVVSGDNPNQANFLRLKSCSGRTRVAYQSSEALMRKGLYPAFWVRMKHYGGLVVSFRCGEADRAARLKPAPSDFRCGRHDNSYWNHPMTVMTNLTF</sequence>
<dbReference type="AlphaFoldDB" id="A0A9D4KM32"/>
<gene>
    <name evidence="1" type="ORF">DPMN_115022</name>
</gene>
<keyword evidence="2" id="KW-1185">Reference proteome</keyword>
<dbReference type="Proteomes" id="UP000828390">
    <property type="component" value="Unassembled WGS sequence"/>
</dbReference>
<proteinExistence type="predicted"/>
<reference evidence="1" key="2">
    <citation type="submission" date="2020-11" db="EMBL/GenBank/DDBJ databases">
        <authorList>
            <person name="McCartney M.A."/>
            <person name="Auch B."/>
            <person name="Kono T."/>
            <person name="Mallez S."/>
            <person name="Becker A."/>
            <person name="Gohl D.M."/>
            <person name="Silverstein K.A.T."/>
            <person name="Koren S."/>
            <person name="Bechman K.B."/>
            <person name="Herman A."/>
            <person name="Abrahante J.E."/>
            <person name="Garbe J."/>
        </authorList>
    </citation>
    <scope>NUCLEOTIDE SEQUENCE</scope>
    <source>
        <strain evidence="1">Duluth1</strain>
        <tissue evidence="1">Whole animal</tissue>
    </source>
</reference>
<organism evidence="1 2">
    <name type="scientific">Dreissena polymorpha</name>
    <name type="common">Zebra mussel</name>
    <name type="synonym">Mytilus polymorpha</name>
    <dbReference type="NCBI Taxonomy" id="45954"/>
    <lineage>
        <taxon>Eukaryota</taxon>
        <taxon>Metazoa</taxon>
        <taxon>Spiralia</taxon>
        <taxon>Lophotrochozoa</taxon>
        <taxon>Mollusca</taxon>
        <taxon>Bivalvia</taxon>
        <taxon>Autobranchia</taxon>
        <taxon>Heteroconchia</taxon>
        <taxon>Euheterodonta</taxon>
        <taxon>Imparidentia</taxon>
        <taxon>Neoheterodontei</taxon>
        <taxon>Myida</taxon>
        <taxon>Dreissenoidea</taxon>
        <taxon>Dreissenidae</taxon>
        <taxon>Dreissena</taxon>
    </lineage>
</organism>
<evidence type="ECO:0000313" key="1">
    <source>
        <dbReference type="EMBL" id="KAH3841556.1"/>
    </source>
</evidence>
<comment type="caution">
    <text evidence="1">The sequence shown here is derived from an EMBL/GenBank/DDBJ whole genome shotgun (WGS) entry which is preliminary data.</text>
</comment>
<protein>
    <submittedName>
        <fullName evidence="1">Uncharacterized protein</fullName>
    </submittedName>
</protein>
<reference evidence="1" key="1">
    <citation type="journal article" date="2019" name="bioRxiv">
        <title>The Genome of the Zebra Mussel, Dreissena polymorpha: A Resource for Invasive Species Research.</title>
        <authorList>
            <person name="McCartney M.A."/>
            <person name="Auch B."/>
            <person name="Kono T."/>
            <person name="Mallez S."/>
            <person name="Zhang Y."/>
            <person name="Obille A."/>
            <person name="Becker A."/>
            <person name="Abrahante J.E."/>
            <person name="Garbe J."/>
            <person name="Badalamenti J.P."/>
            <person name="Herman A."/>
            <person name="Mangelson H."/>
            <person name="Liachko I."/>
            <person name="Sullivan S."/>
            <person name="Sone E.D."/>
            <person name="Koren S."/>
            <person name="Silverstein K.A.T."/>
            <person name="Beckman K.B."/>
            <person name="Gohl D.M."/>
        </authorList>
    </citation>
    <scope>NUCLEOTIDE SEQUENCE</scope>
    <source>
        <strain evidence="1">Duluth1</strain>
        <tissue evidence="1">Whole animal</tissue>
    </source>
</reference>